<keyword evidence="4" id="KW-1185">Reference proteome</keyword>
<reference evidence="1" key="1">
    <citation type="journal article" date="2014" name="Int. J. Syst. Evol. Microbiol.">
        <title>Complete genome of a new Firmicutes species belonging to the dominant human colonic microbiota ('Ruminococcus bicirculans') reveals two chromosomes and a selective capacity to utilize plant glucans.</title>
        <authorList>
            <consortium name="NISC Comparative Sequencing Program"/>
            <person name="Wegmann U."/>
            <person name="Louis P."/>
            <person name="Goesmann A."/>
            <person name="Henrissat B."/>
            <person name="Duncan S.H."/>
            <person name="Flint H.J."/>
        </authorList>
    </citation>
    <scope>NUCLEOTIDE SEQUENCE</scope>
    <source>
        <strain evidence="1">NBRC 3250</strain>
    </source>
</reference>
<evidence type="ECO:0000313" key="4">
    <source>
        <dbReference type="Proteomes" id="UP001156672"/>
    </source>
</evidence>
<dbReference type="EMBL" id="LHZN01000102">
    <property type="protein sequence ID" value="KXV41692.1"/>
    <property type="molecule type" value="Genomic_DNA"/>
</dbReference>
<reference evidence="4" key="3">
    <citation type="journal article" date="2019" name="Int. J. Syst. Evol. Microbiol.">
        <title>The Global Catalogue of Microorganisms (GCM) 10K type strain sequencing project: providing services to taxonomists for standard genome sequencing and annotation.</title>
        <authorList>
            <consortium name="The Broad Institute Genomics Platform"/>
            <consortium name="The Broad Institute Genome Sequencing Center for Infectious Disease"/>
            <person name="Wu L."/>
            <person name="Ma J."/>
        </authorList>
    </citation>
    <scope>NUCLEOTIDE SEQUENCE [LARGE SCALE GENOMIC DNA]</scope>
    <source>
        <strain evidence="4">NBRC 3250</strain>
    </source>
</reference>
<gene>
    <name evidence="2" type="ORF">AD941_02815</name>
    <name evidence="1" type="ORF">GCM10007866_21080</name>
</gene>
<evidence type="ECO:0000313" key="3">
    <source>
        <dbReference type="Proteomes" id="UP000075682"/>
    </source>
</evidence>
<protein>
    <submittedName>
        <fullName evidence="2">Uncharacterized protein</fullName>
    </submittedName>
</protein>
<dbReference type="AlphaFoldDB" id="A0AAW3R128"/>
<comment type="caution">
    <text evidence="2">The sequence shown here is derived from an EMBL/GenBank/DDBJ whole genome shotgun (WGS) entry which is preliminary data.</text>
</comment>
<dbReference type="Proteomes" id="UP001156672">
    <property type="component" value="Unassembled WGS sequence"/>
</dbReference>
<dbReference type="EMBL" id="BSNW01000044">
    <property type="protein sequence ID" value="GLQ69655.1"/>
    <property type="molecule type" value="Genomic_DNA"/>
</dbReference>
<accession>A0AAW3R128</accession>
<sequence>MNIVFNWTPDASKTSPKETNGEITMLVSVAPEASIHITNTGEGFYGLSKDHSPDDCTNP</sequence>
<evidence type="ECO:0000313" key="2">
    <source>
        <dbReference type="EMBL" id="KXV41692.1"/>
    </source>
</evidence>
<dbReference type="Proteomes" id="UP000075682">
    <property type="component" value="Unassembled WGS sequence"/>
</dbReference>
<proteinExistence type="predicted"/>
<organism evidence="2 3">
    <name type="scientific">Gluconobacter albidus</name>
    <dbReference type="NCBI Taxonomy" id="318683"/>
    <lineage>
        <taxon>Bacteria</taxon>
        <taxon>Pseudomonadati</taxon>
        <taxon>Pseudomonadota</taxon>
        <taxon>Alphaproteobacteria</taxon>
        <taxon>Acetobacterales</taxon>
        <taxon>Acetobacteraceae</taxon>
        <taxon>Gluconobacter</taxon>
    </lineage>
</organism>
<name>A0AAW3R128_9PROT</name>
<evidence type="ECO:0000313" key="1">
    <source>
        <dbReference type="EMBL" id="GLQ69655.1"/>
    </source>
</evidence>
<reference evidence="1" key="4">
    <citation type="submission" date="2023-01" db="EMBL/GenBank/DDBJ databases">
        <title>Draft genome sequence of Gluconobacter albidus strain NBRC 3250.</title>
        <authorList>
            <person name="Sun Q."/>
            <person name="Mori K."/>
        </authorList>
    </citation>
    <scope>NUCLEOTIDE SEQUENCE</scope>
    <source>
        <strain evidence="1">NBRC 3250</strain>
    </source>
</reference>
<reference evidence="2 3" key="2">
    <citation type="submission" date="2015-06" db="EMBL/GenBank/DDBJ databases">
        <title>Improved classification and identification of acetic acid bacteria using matrix-assisted laser desorption/ionization time-of-flight mass spectrometry; Gluconobacter nephelii and Gluconobacter uchimurae are later heterotypic synonyms of Gluconobacter japonicus and Gluconobacter oxydans, respectively.</title>
        <authorList>
            <person name="Li L."/>
            <person name="Cleenwerck I."/>
            <person name="De Vuyst L."/>
            <person name="Vandamme P."/>
        </authorList>
    </citation>
    <scope>NUCLEOTIDE SEQUENCE [LARGE SCALE GENOMIC DNA]</scope>
    <source>
        <strain evidence="2 3">LMG 1356</strain>
    </source>
</reference>